<dbReference type="Proteomes" id="UP000001054">
    <property type="component" value="Chromosome"/>
</dbReference>
<sequence>MVILLPMVLAPSVVDGCTLSAAAAGWETESAAAALAAPSAPANISLLDTVAVPFWTFVIELLLSRDRY</sequence>
<dbReference type="HOGENOM" id="CLU_2791142_0_0_5"/>
<accession>C3MGX9</accession>
<name>C3MGX9_SINFN</name>
<protein>
    <submittedName>
        <fullName evidence="1">Uncharacterized protein</fullName>
    </submittedName>
</protein>
<reference evidence="1 2" key="1">
    <citation type="journal article" date="2009" name="Appl. Environ. Microbiol.">
        <title>Rhizobium sp. strain NGR234 possesses a remarkable number of secretion systems.</title>
        <authorList>
            <person name="Schmeisser C."/>
            <person name="Liesegang H."/>
            <person name="Krysciak D."/>
            <person name="Bakkou N."/>
            <person name="Le Quere A."/>
            <person name="Wollherr A."/>
            <person name="Heinemeyer I."/>
            <person name="Morgenstern B."/>
            <person name="Pommerening-Roeser A."/>
            <person name="Flores M."/>
            <person name="Palacios R."/>
            <person name="Brenner S."/>
            <person name="Gottschalk G."/>
            <person name="Schmitz R.A."/>
            <person name="Broughton W.J."/>
            <person name="Perret X."/>
            <person name="Strittmatter A.W."/>
            <person name="Streit W.R."/>
        </authorList>
    </citation>
    <scope>NUCLEOTIDE SEQUENCE [LARGE SCALE GENOMIC DNA]</scope>
    <source>
        <strain evidence="2">NBRC 101917 / NGR234</strain>
    </source>
</reference>
<dbReference type="AlphaFoldDB" id="C3MGX9"/>
<organism evidence="1 2">
    <name type="scientific">Sinorhizobium fredii (strain NBRC 101917 / NGR234)</name>
    <dbReference type="NCBI Taxonomy" id="394"/>
    <lineage>
        <taxon>Bacteria</taxon>
        <taxon>Pseudomonadati</taxon>
        <taxon>Pseudomonadota</taxon>
        <taxon>Alphaproteobacteria</taxon>
        <taxon>Hyphomicrobiales</taxon>
        <taxon>Rhizobiaceae</taxon>
        <taxon>Sinorhizobium/Ensifer group</taxon>
        <taxon>Sinorhizobium</taxon>
    </lineage>
</organism>
<keyword evidence="2" id="KW-1185">Reference proteome</keyword>
<proteinExistence type="predicted"/>
<dbReference type="EMBL" id="CP001389">
    <property type="protein sequence ID" value="ACP26265.1"/>
    <property type="molecule type" value="Genomic_DNA"/>
</dbReference>
<evidence type="ECO:0000313" key="1">
    <source>
        <dbReference type="EMBL" id="ACP26265.1"/>
    </source>
</evidence>
<evidence type="ECO:0000313" key="2">
    <source>
        <dbReference type="Proteomes" id="UP000001054"/>
    </source>
</evidence>
<dbReference type="STRING" id="394.NGR_c25080"/>
<gene>
    <name evidence="1" type="ordered locus">NGR_c25080</name>
</gene>
<dbReference type="PATRIC" id="fig|394.7.peg.5329"/>
<dbReference type="KEGG" id="rhi:NGR_c25080"/>